<sequence>MDLKRMRYFCTIAEQGSISKAAKVLNIAQPPLGKRLHELEEEIGSPLFIRTSKQMVLTEAGRFLYRKTSEILNQVNSVTKQAIDIASQKKRTVRIGVSYLYLRYFNTVFLELYRKNPDWDPNLLVSESTYLEELVMNKTLDMAMIQTPADVRSFYVREFEPIKLVAVVTSELADTLPDRTLTFADLSGFPLVMLHRMGGEGTYEMLLNRLYEEVKDVNVIMKVSEPRLVIEMFRDGLVGAALMPASEVGESRHFRTFEIEQKGKLFRPAIITLHTEKDSFLPADQTL</sequence>
<dbReference type="PRINTS" id="PR00039">
    <property type="entry name" value="HTHLYSR"/>
</dbReference>
<dbReference type="InterPro" id="IPR036388">
    <property type="entry name" value="WH-like_DNA-bd_sf"/>
</dbReference>
<dbReference type="Pfam" id="PF00126">
    <property type="entry name" value="HTH_1"/>
    <property type="match status" value="1"/>
</dbReference>
<keyword evidence="2" id="KW-0805">Transcription regulation</keyword>
<keyword evidence="4" id="KW-0804">Transcription</keyword>
<accession>A0ABS0DVJ0</accession>
<evidence type="ECO:0000313" key="6">
    <source>
        <dbReference type="EMBL" id="MBF7957902.1"/>
    </source>
</evidence>
<evidence type="ECO:0000259" key="5">
    <source>
        <dbReference type="PROSITE" id="PS50931"/>
    </source>
</evidence>
<dbReference type="Pfam" id="PF03466">
    <property type="entry name" value="LysR_substrate"/>
    <property type="match status" value="1"/>
</dbReference>
<dbReference type="InterPro" id="IPR036390">
    <property type="entry name" value="WH_DNA-bd_sf"/>
</dbReference>
<dbReference type="InterPro" id="IPR050950">
    <property type="entry name" value="HTH-type_LysR_regulators"/>
</dbReference>
<dbReference type="EMBL" id="JADOBH010000005">
    <property type="protein sequence ID" value="MBF7957902.1"/>
    <property type="molecule type" value="Genomic_DNA"/>
</dbReference>
<keyword evidence="3" id="KW-0238">DNA-binding</keyword>
<dbReference type="RefSeq" id="WP_095925513.1">
    <property type="nucleotide sequence ID" value="NZ_CBCSED010000005.1"/>
</dbReference>
<proteinExistence type="inferred from homology"/>
<feature type="domain" description="HTH lysR-type" evidence="5">
    <location>
        <begin position="1"/>
        <end position="58"/>
    </location>
</feature>
<dbReference type="PANTHER" id="PTHR30419">
    <property type="entry name" value="HTH-TYPE TRANSCRIPTIONAL REGULATOR YBHD"/>
    <property type="match status" value="1"/>
</dbReference>
<dbReference type="Proteomes" id="UP000600307">
    <property type="component" value="Unassembled WGS sequence"/>
</dbReference>
<dbReference type="Gene3D" id="3.40.190.290">
    <property type="match status" value="1"/>
</dbReference>
<evidence type="ECO:0000256" key="3">
    <source>
        <dbReference type="ARBA" id="ARBA00023125"/>
    </source>
</evidence>
<gene>
    <name evidence="6" type="ORF">IV431_20295</name>
</gene>
<protein>
    <submittedName>
        <fullName evidence="6">LysR family transcriptional regulator</fullName>
    </submittedName>
</protein>
<dbReference type="Gene3D" id="1.10.10.10">
    <property type="entry name" value="Winged helix-like DNA-binding domain superfamily/Winged helix DNA-binding domain"/>
    <property type="match status" value="1"/>
</dbReference>
<dbReference type="CDD" id="cd05466">
    <property type="entry name" value="PBP2_LTTR_substrate"/>
    <property type="match status" value="1"/>
</dbReference>
<dbReference type="PANTHER" id="PTHR30419:SF28">
    <property type="entry name" value="HTH-TYPE TRANSCRIPTIONAL REGULATOR BSDA"/>
    <property type="match status" value="1"/>
</dbReference>
<organism evidence="6 7">
    <name type="scientific">Rahnella victoriana</name>
    <dbReference type="NCBI Taxonomy" id="1510570"/>
    <lineage>
        <taxon>Bacteria</taxon>
        <taxon>Pseudomonadati</taxon>
        <taxon>Pseudomonadota</taxon>
        <taxon>Gammaproteobacteria</taxon>
        <taxon>Enterobacterales</taxon>
        <taxon>Yersiniaceae</taxon>
        <taxon>Rahnella</taxon>
    </lineage>
</organism>
<evidence type="ECO:0000256" key="1">
    <source>
        <dbReference type="ARBA" id="ARBA00009437"/>
    </source>
</evidence>
<dbReference type="SUPFAM" id="SSF53850">
    <property type="entry name" value="Periplasmic binding protein-like II"/>
    <property type="match status" value="1"/>
</dbReference>
<name>A0ABS0DVJ0_9GAMM</name>
<evidence type="ECO:0000256" key="2">
    <source>
        <dbReference type="ARBA" id="ARBA00023015"/>
    </source>
</evidence>
<keyword evidence="7" id="KW-1185">Reference proteome</keyword>
<reference evidence="6 7" key="1">
    <citation type="submission" date="2020-11" db="EMBL/GenBank/DDBJ databases">
        <title>Taxonomic investigation of Rahnella spp.</title>
        <authorList>
            <person name="Lee S.D."/>
        </authorList>
    </citation>
    <scope>NUCLEOTIDE SEQUENCE [LARGE SCALE GENOMIC DNA]</scope>
    <source>
        <strain evidence="6 7">SAP-10</strain>
    </source>
</reference>
<evidence type="ECO:0000313" key="7">
    <source>
        <dbReference type="Proteomes" id="UP000600307"/>
    </source>
</evidence>
<evidence type="ECO:0000256" key="4">
    <source>
        <dbReference type="ARBA" id="ARBA00023163"/>
    </source>
</evidence>
<dbReference type="InterPro" id="IPR000847">
    <property type="entry name" value="LysR_HTH_N"/>
</dbReference>
<comment type="similarity">
    <text evidence="1">Belongs to the LysR transcriptional regulatory family.</text>
</comment>
<comment type="caution">
    <text evidence="6">The sequence shown here is derived from an EMBL/GenBank/DDBJ whole genome shotgun (WGS) entry which is preliminary data.</text>
</comment>
<dbReference type="SUPFAM" id="SSF46785">
    <property type="entry name" value="Winged helix' DNA-binding domain"/>
    <property type="match status" value="1"/>
</dbReference>
<dbReference type="PROSITE" id="PS50931">
    <property type="entry name" value="HTH_LYSR"/>
    <property type="match status" value="1"/>
</dbReference>
<dbReference type="InterPro" id="IPR005119">
    <property type="entry name" value="LysR_subst-bd"/>
</dbReference>